<evidence type="ECO:0000313" key="3">
    <source>
        <dbReference type="Proteomes" id="UP000253664"/>
    </source>
</evidence>
<dbReference type="Pfam" id="PF00144">
    <property type="entry name" value="Beta-lactamase"/>
    <property type="match status" value="1"/>
</dbReference>
<proteinExistence type="predicted"/>
<dbReference type="OrthoDB" id="5946976at2759"/>
<dbReference type="InterPro" id="IPR052907">
    <property type="entry name" value="Beta-lactamase/esterase"/>
</dbReference>
<reference evidence="2 3" key="1">
    <citation type="journal article" date="2015" name="BMC Genomics">
        <title>Insights from the genome of Ophiocordyceps polyrhachis-furcata to pathogenicity and host specificity in insect fungi.</title>
        <authorList>
            <person name="Wichadakul D."/>
            <person name="Kobmoo N."/>
            <person name="Ingsriswang S."/>
            <person name="Tangphatsornruang S."/>
            <person name="Chantasingh D."/>
            <person name="Luangsa-ard J.J."/>
            <person name="Eurwilaichitr L."/>
        </authorList>
    </citation>
    <scope>NUCLEOTIDE SEQUENCE [LARGE SCALE GENOMIC DNA]</scope>
    <source>
        <strain evidence="2 3">BCC 54312</strain>
    </source>
</reference>
<dbReference type="InterPro" id="IPR001466">
    <property type="entry name" value="Beta-lactam-related"/>
</dbReference>
<dbReference type="SUPFAM" id="SSF56601">
    <property type="entry name" value="beta-lactamase/transpeptidase-like"/>
    <property type="match status" value="1"/>
</dbReference>
<comment type="caution">
    <text evidence="2">The sequence shown here is derived from an EMBL/GenBank/DDBJ whole genome shotgun (WGS) entry which is preliminary data.</text>
</comment>
<protein>
    <recommendedName>
        <fullName evidence="1">Beta-lactamase-related domain-containing protein</fullName>
    </recommendedName>
</protein>
<evidence type="ECO:0000259" key="1">
    <source>
        <dbReference type="Pfam" id="PF00144"/>
    </source>
</evidence>
<organism evidence="2 3">
    <name type="scientific">Ophiocordyceps polyrhachis-furcata BCC 54312</name>
    <dbReference type="NCBI Taxonomy" id="1330021"/>
    <lineage>
        <taxon>Eukaryota</taxon>
        <taxon>Fungi</taxon>
        <taxon>Dikarya</taxon>
        <taxon>Ascomycota</taxon>
        <taxon>Pezizomycotina</taxon>
        <taxon>Sordariomycetes</taxon>
        <taxon>Hypocreomycetidae</taxon>
        <taxon>Hypocreales</taxon>
        <taxon>Ophiocordycipitaceae</taxon>
        <taxon>Ophiocordyceps</taxon>
    </lineage>
</organism>
<dbReference type="Gene3D" id="3.40.710.10">
    <property type="entry name" value="DD-peptidase/beta-lactamase superfamily"/>
    <property type="match status" value="1"/>
</dbReference>
<dbReference type="STRING" id="1330021.A0A367LE42"/>
<gene>
    <name evidence="2" type="ORF">L249_0666</name>
</gene>
<dbReference type="Proteomes" id="UP000253664">
    <property type="component" value="Unassembled WGS sequence"/>
</dbReference>
<keyword evidence="3" id="KW-1185">Reference proteome</keyword>
<evidence type="ECO:0000313" key="2">
    <source>
        <dbReference type="EMBL" id="RCI12694.1"/>
    </source>
</evidence>
<accession>A0A367LE42</accession>
<dbReference type="InterPro" id="IPR012338">
    <property type="entry name" value="Beta-lactam/transpept-like"/>
</dbReference>
<dbReference type="EMBL" id="LKCN02000007">
    <property type="protein sequence ID" value="RCI12694.1"/>
    <property type="molecule type" value="Genomic_DNA"/>
</dbReference>
<dbReference type="AlphaFoldDB" id="A0A367LE42"/>
<dbReference type="PANTHER" id="PTHR43319:SF3">
    <property type="entry name" value="BETA-LACTAMASE-RELATED DOMAIN-CONTAINING PROTEIN"/>
    <property type="match status" value="1"/>
</dbReference>
<dbReference type="PANTHER" id="PTHR43319">
    <property type="entry name" value="BETA-LACTAMASE-RELATED"/>
    <property type="match status" value="1"/>
</dbReference>
<sequence length="378" mass="41229">MAKVSGTCDPRFDQVRRLLADKVESGEELGASIAVNIDGKLVVDIWAGYADENRSRPWERDTIVNVWSSTKTVISLAVLILVDQGRLDVDDKVSKHWPEFGCNGKEDILVRHLLSHSAGLSGFQDQTSMEDLYDFDLCVARLASQPPWWTPGTASGYESVTMGYLLGELVRRVSGKGFREFVADEVAAPLKADFQIGAAEKDWQRVADVVPSKVPLDFTQLEPDGIAMRTFDNPRLSPGSANTASWRKADLGASNGHGNARSLVRMLSAVTLGGEVDGIRLLSEKTIDLIGREQTNGTDLVLQLPIRWGIGFALTPSGVHTFLPEGRVHFWGGWGGSFIAVDLDRRMTISYVMNKMGDGVGGNDRGAAYGEAIYRAVS</sequence>
<feature type="domain" description="Beta-lactamase-related" evidence="1">
    <location>
        <begin position="15"/>
        <end position="365"/>
    </location>
</feature>
<name>A0A367LE42_9HYPO</name>